<organism evidence="5 6">
    <name type="scientific">Candidatus Geothrix odensensis</name>
    <dbReference type="NCBI Taxonomy" id="2954440"/>
    <lineage>
        <taxon>Bacteria</taxon>
        <taxon>Pseudomonadati</taxon>
        <taxon>Acidobacteriota</taxon>
        <taxon>Holophagae</taxon>
        <taxon>Holophagales</taxon>
        <taxon>Holophagaceae</taxon>
        <taxon>Geothrix</taxon>
    </lineage>
</organism>
<name>A0A936F449_9BACT</name>
<keyword evidence="2" id="KW-0479">Metal-binding</keyword>
<dbReference type="CDD" id="cd07938">
    <property type="entry name" value="DRE_TIM_HMGL"/>
    <property type="match status" value="1"/>
</dbReference>
<dbReference type="SUPFAM" id="SSF51569">
    <property type="entry name" value="Aldolase"/>
    <property type="match status" value="1"/>
</dbReference>
<dbReference type="Gene3D" id="3.20.20.70">
    <property type="entry name" value="Aldolase class I"/>
    <property type="match status" value="1"/>
</dbReference>
<protein>
    <submittedName>
        <fullName evidence="5">Hydroxymethylglutaryl-CoA lyase</fullName>
    </submittedName>
</protein>
<dbReference type="GO" id="GO:0006552">
    <property type="term" value="P:L-leucine catabolic process"/>
    <property type="evidence" value="ECO:0007669"/>
    <property type="project" value="TreeGrafter"/>
</dbReference>
<evidence type="ECO:0000256" key="3">
    <source>
        <dbReference type="ARBA" id="ARBA00023239"/>
    </source>
</evidence>
<reference evidence="5 6" key="1">
    <citation type="submission" date="2020-10" db="EMBL/GenBank/DDBJ databases">
        <title>Connecting structure to function with the recovery of over 1000 high-quality activated sludge metagenome-assembled genomes encoding full-length rRNA genes using long-read sequencing.</title>
        <authorList>
            <person name="Singleton C.M."/>
            <person name="Petriglieri F."/>
            <person name="Kristensen J.M."/>
            <person name="Kirkegaard R.H."/>
            <person name="Michaelsen T.Y."/>
            <person name="Andersen M.H."/>
            <person name="Karst S.M."/>
            <person name="Dueholm M.S."/>
            <person name="Nielsen P.H."/>
            <person name="Albertsen M."/>
        </authorList>
    </citation>
    <scope>NUCLEOTIDE SEQUENCE [LARGE SCALE GENOMIC DNA]</scope>
    <source>
        <strain evidence="5">OdNE_18-Q3-R46-58_MAXAC.008</strain>
    </source>
</reference>
<evidence type="ECO:0000313" key="5">
    <source>
        <dbReference type="EMBL" id="MBK8572762.1"/>
    </source>
</evidence>
<keyword evidence="3 5" id="KW-0456">Lyase</keyword>
<evidence type="ECO:0000259" key="4">
    <source>
        <dbReference type="PROSITE" id="PS50991"/>
    </source>
</evidence>
<evidence type="ECO:0000256" key="1">
    <source>
        <dbReference type="ARBA" id="ARBA00009405"/>
    </source>
</evidence>
<dbReference type="PROSITE" id="PS50991">
    <property type="entry name" value="PYR_CT"/>
    <property type="match status" value="1"/>
</dbReference>
<dbReference type="PANTHER" id="PTHR42738">
    <property type="entry name" value="HYDROXYMETHYLGLUTARYL-COA LYASE"/>
    <property type="match status" value="1"/>
</dbReference>
<comment type="caution">
    <text evidence="5">The sequence shown here is derived from an EMBL/GenBank/DDBJ whole genome shotgun (WGS) entry which is preliminary data.</text>
</comment>
<dbReference type="AlphaFoldDB" id="A0A936F449"/>
<dbReference type="PANTHER" id="PTHR42738:SF7">
    <property type="entry name" value="HYDROXYMETHYLGLUTARYL-COA LYASE"/>
    <property type="match status" value="1"/>
</dbReference>
<accession>A0A936F449</accession>
<evidence type="ECO:0000313" key="6">
    <source>
        <dbReference type="Proteomes" id="UP000709959"/>
    </source>
</evidence>
<evidence type="ECO:0000256" key="2">
    <source>
        <dbReference type="ARBA" id="ARBA00022723"/>
    </source>
</evidence>
<feature type="domain" description="Pyruvate carboxyltransferase" evidence="4">
    <location>
        <begin position="4"/>
        <end position="272"/>
    </location>
</feature>
<dbReference type="NCBIfam" id="NF004283">
    <property type="entry name" value="PRK05692.1"/>
    <property type="match status" value="1"/>
</dbReference>
<proteinExistence type="inferred from homology"/>
<sequence>MKPILIHEVGPRDGLQAESSVVPTELKLDWIRRVAASGVDIVQVGSFVRGDKMPQMADTDDLFRILAKESHRAILSGLVLNEKGLERALEVGVQLICMGVSASDTHSRKNTGMSTEDATRRIIAIALEGKNAGRKVQVSVQSAFGCGFEGAIDEARVLAIVTAYLEAGLTSISLADTAGHAHPAQVRRYVQKVLELDPAAEVTAHIHDTYGLGMASVYAAMEAGAKAIETSFGGLGGCPFTKVAAGNVATEDLVHGLQRTGQRLDIDLAALVGVTKDVARHFGRELPGCVYKTGPIQTKAMA</sequence>
<comment type="similarity">
    <text evidence="1">Belongs to the HMG-CoA lyase family.</text>
</comment>
<dbReference type="Pfam" id="PF00682">
    <property type="entry name" value="HMGL-like"/>
    <property type="match status" value="1"/>
</dbReference>
<dbReference type="InterPro" id="IPR000891">
    <property type="entry name" value="PYR_CT"/>
</dbReference>
<gene>
    <name evidence="5" type="ORF">IPN91_08960</name>
</gene>
<dbReference type="InterPro" id="IPR013785">
    <property type="entry name" value="Aldolase_TIM"/>
</dbReference>
<dbReference type="GO" id="GO:0046872">
    <property type="term" value="F:metal ion binding"/>
    <property type="evidence" value="ECO:0007669"/>
    <property type="project" value="UniProtKB-KW"/>
</dbReference>
<dbReference type="EMBL" id="JADKCH010000007">
    <property type="protein sequence ID" value="MBK8572762.1"/>
    <property type="molecule type" value="Genomic_DNA"/>
</dbReference>
<dbReference type="InterPro" id="IPR043594">
    <property type="entry name" value="HMGL"/>
</dbReference>
<dbReference type="GO" id="GO:0004419">
    <property type="term" value="F:hydroxymethylglutaryl-CoA lyase activity"/>
    <property type="evidence" value="ECO:0007669"/>
    <property type="project" value="TreeGrafter"/>
</dbReference>
<dbReference type="Proteomes" id="UP000709959">
    <property type="component" value="Unassembled WGS sequence"/>
</dbReference>
<dbReference type="GO" id="GO:0046951">
    <property type="term" value="P:ketone body biosynthetic process"/>
    <property type="evidence" value="ECO:0007669"/>
    <property type="project" value="TreeGrafter"/>
</dbReference>